<feature type="domain" description="Ribosome recycling factor" evidence="3">
    <location>
        <begin position="22"/>
        <end position="183"/>
    </location>
</feature>
<name>A0A2M7W1D4_9BACT</name>
<dbReference type="PANTHER" id="PTHR20982:SF3">
    <property type="entry name" value="MITOCHONDRIAL RIBOSOME RECYCLING FACTOR PSEUDO 1"/>
    <property type="match status" value="1"/>
</dbReference>
<comment type="similarity">
    <text evidence="1">Belongs to the RRF family.</text>
</comment>
<sequence>MADLAQIWSDLDTDMQIAVESFKEEAQKMRAGSVNIDALKNIQVSAYGSAMQLYQMASISTPSAATAVITPWDKGNVQPIADAIQAEMKGEVTPSVKDSSIYLNFPPLTQEKKEEYTKILKDRSENFRQGLRDIRQTAKSKFEELKKEGELPEDALFKALEDLDETTKKFTEQINDIYEKKRELLIK</sequence>
<evidence type="ECO:0000256" key="1">
    <source>
        <dbReference type="ARBA" id="ARBA00005912"/>
    </source>
</evidence>
<dbReference type="SUPFAM" id="SSF55194">
    <property type="entry name" value="Ribosome recycling factor, RRF"/>
    <property type="match status" value="1"/>
</dbReference>
<dbReference type="EMBL" id="PFQB01000098">
    <property type="protein sequence ID" value="PJA13037.1"/>
    <property type="molecule type" value="Genomic_DNA"/>
</dbReference>
<dbReference type="InterPro" id="IPR023584">
    <property type="entry name" value="Ribosome_recyc_fac_dom"/>
</dbReference>
<accession>A0A2M7W1D4</accession>
<dbReference type="Gene3D" id="1.10.132.20">
    <property type="entry name" value="Ribosome-recycling factor"/>
    <property type="match status" value="1"/>
</dbReference>
<comment type="caution">
    <text evidence="4">The sequence shown here is derived from an EMBL/GenBank/DDBJ whole genome shotgun (WGS) entry which is preliminary data.</text>
</comment>
<dbReference type="AlphaFoldDB" id="A0A2M7W1D4"/>
<dbReference type="Proteomes" id="UP000228952">
    <property type="component" value="Unassembled WGS sequence"/>
</dbReference>
<dbReference type="Pfam" id="PF01765">
    <property type="entry name" value="RRF"/>
    <property type="match status" value="1"/>
</dbReference>
<dbReference type="InterPro" id="IPR036191">
    <property type="entry name" value="RRF_sf"/>
</dbReference>
<dbReference type="Gene3D" id="3.30.1360.40">
    <property type="match status" value="1"/>
</dbReference>
<dbReference type="PANTHER" id="PTHR20982">
    <property type="entry name" value="RIBOSOME RECYCLING FACTOR"/>
    <property type="match status" value="1"/>
</dbReference>
<reference evidence="5" key="1">
    <citation type="submission" date="2017-09" db="EMBL/GenBank/DDBJ databases">
        <title>Depth-based differentiation of microbial function through sediment-hosted aquifers and enrichment of novel symbionts in the deep terrestrial subsurface.</title>
        <authorList>
            <person name="Probst A.J."/>
            <person name="Ladd B."/>
            <person name="Jarett J.K."/>
            <person name="Geller-Mcgrath D.E."/>
            <person name="Sieber C.M.K."/>
            <person name="Emerson J.B."/>
            <person name="Anantharaman K."/>
            <person name="Thomas B.C."/>
            <person name="Malmstrom R."/>
            <person name="Stieglmeier M."/>
            <person name="Klingl A."/>
            <person name="Woyke T."/>
            <person name="Ryan C.M."/>
            <person name="Banfield J.F."/>
        </authorList>
    </citation>
    <scope>NUCLEOTIDE SEQUENCE [LARGE SCALE GENOMIC DNA]</scope>
</reference>
<evidence type="ECO:0000313" key="5">
    <source>
        <dbReference type="Proteomes" id="UP000228952"/>
    </source>
</evidence>
<evidence type="ECO:0000313" key="4">
    <source>
        <dbReference type="EMBL" id="PJA13037.1"/>
    </source>
</evidence>
<dbReference type="GO" id="GO:0006412">
    <property type="term" value="P:translation"/>
    <property type="evidence" value="ECO:0007669"/>
    <property type="project" value="UniProtKB-KW"/>
</dbReference>
<organism evidence="4 5">
    <name type="scientific">Candidatus Dojkabacteria bacterium CG_4_10_14_0_2_um_filter_Dojkabacteria_WS6_41_15</name>
    <dbReference type="NCBI Taxonomy" id="2014249"/>
    <lineage>
        <taxon>Bacteria</taxon>
        <taxon>Candidatus Dojkabacteria</taxon>
    </lineage>
</organism>
<evidence type="ECO:0000256" key="2">
    <source>
        <dbReference type="ARBA" id="ARBA00022917"/>
    </source>
</evidence>
<proteinExistence type="inferred from homology"/>
<protein>
    <submittedName>
        <fullName evidence="4">Ribosome recycling factor</fullName>
    </submittedName>
</protein>
<keyword evidence="2" id="KW-0648">Protein biosynthesis</keyword>
<evidence type="ECO:0000259" key="3">
    <source>
        <dbReference type="Pfam" id="PF01765"/>
    </source>
</evidence>
<dbReference type="GO" id="GO:0043023">
    <property type="term" value="F:ribosomal large subunit binding"/>
    <property type="evidence" value="ECO:0007669"/>
    <property type="project" value="TreeGrafter"/>
</dbReference>
<gene>
    <name evidence="4" type="ORF">COX64_03770</name>
</gene>
<dbReference type="InterPro" id="IPR002661">
    <property type="entry name" value="Ribosome_recyc_fac"/>
</dbReference>